<dbReference type="Proteomes" id="UP001598673">
    <property type="component" value="Unassembled WGS sequence"/>
</dbReference>
<dbReference type="RefSeq" id="WP_258936894.1">
    <property type="nucleotide sequence ID" value="NZ_JANBBF010000010.1"/>
</dbReference>
<comment type="caution">
    <text evidence="1">The sequence shown here is derived from an EMBL/GenBank/DDBJ whole genome shotgun (WGS) entry which is preliminary data.</text>
</comment>
<gene>
    <name evidence="1" type="ORF">ACFWGY_04365</name>
</gene>
<accession>A0ABW6G020</accession>
<proteinExistence type="predicted"/>
<organism evidence="1 2">
    <name type="scientific">Prauserella salsuginis</name>
    <dbReference type="NCBI Taxonomy" id="387889"/>
    <lineage>
        <taxon>Bacteria</taxon>
        <taxon>Bacillati</taxon>
        <taxon>Actinomycetota</taxon>
        <taxon>Actinomycetes</taxon>
        <taxon>Pseudonocardiales</taxon>
        <taxon>Pseudonocardiaceae</taxon>
        <taxon>Prauserella</taxon>
        <taxon>Prauserella salsuginis group</taxon>
    </lineage>
</organism>
<evidence type="ECO:0000313" key="1">
    <source>
        <dbReference type="EMBL" id="MFD6792547.1"/>
    </source>
</evidence>
<evidence type="ECO:0000313" key="2">
    <source>
        <dbReference type="Proteomes" id="UP001598673"/>
    </source>
</evidence>
<name>A0ABW6G020_9PSEU</name>
<protein>
    <submittedName>
        <fullName evidence="1">Uncharacterized protein</fullName>
    </submittedName>
</protein>
<keyword evidence="2" id="KW-1185">Reference proteome</keyword>
<reference evidence="1 2" key="1">
    <citation type="submission" date="2024-09" db="EMBL/GenBank/DDBJ databases">
        <title>The Natural Products Discovery Center: Release of the First 8490 Sequenced Strains for Exploring Actinobacteria Biosynthetic Diversity.</title>
        <authorList>
            <person name="Kalkreuter E."/>
            <person name="Kautsar S.A."/>
            <person name="Yang D."/>
            <person name="Bader C.D."/>
            <person name="Teijaro C.N."/>
            <person name="Fluegel L."/>
            <person name="Davis C.M."/>
            <person name="Simpson J.R."/>
            <person name="Lauterbach L."/>
            <person name="Steele A.D."/>
            <person name="Gui C."/>
            <person name="Meng S."/>
            <person name="Li G."/>
            <person name="Viehrig K."/>
            <person name="Ye F."/>
            <person name="Su P."/>
            <person name="Kiefer A.F."/>
            <person name="Nichols A."/>
            <person name="Cepeda A.J."/>
            <person name="Yan W."/>
            <person name="Fan B."/>
            <person name="Jiang Y."/>
            <person name="Adhikari A."/>
            <person name="Zheng C.-J."/>
            <person name="Schuster L."/>
            <person name="Cowan T.M."/>
            <person name="Smanski M.J."/>
            <person name="Chevrette M.G."/>
            <person name="De Carvalho L.P.S."/>
            <person name="Shen B."/>
        </authorList>
    </citation>
    <scope>NUCLEOTIDE SEQUENCE [LARGE SCALE GENOMIC DNA]</scope>
    <source>
        <strain evidence="1 2">NPDC060353</strain>
    </source>
</reference>
<dbReference type="EMBL" id="JBHXCV010000002">
    <property type="protein sequence ID" value="MFD6792547.1"/>
    <property type="molecule type" value="Genomic_DNA"/>
</dbReference>
<sequence length="172" mass="18956">MNQPSPIPDSEDGDRLVHAELAVFADDWTITVRDAAAPFDATARPWIQALLRDFVAAQDGAIGITTARPVRVPLTIGVRSHEPAGDDLERWDHVVETGLHTPTGRLITSPFPRRPTIRRPSPSHYAARVHHAGLGTVSPDGLDGDDRYYLVLWPDIPRSPRVLKRYPHSIGG</sequence>